<dbReference type="EMBL" id="CAJVPU010000413">
    <property type="protein sequence ID" value="CAG8449740.1"/>
    <property type="molecule type" value="Genomic_DNA"/>
</dbReference>
<protein>
    <submittedName>
        <fullName evidence="1">7088_t:CDS:1</fullName>
    </submittedName>
</protein>
<dbReference type="Proteomes" id="UP000789702">
    <property type="component" value="Unassembled WGS sequence"/>
</dbReference>
<comment type="caution">
    <text evidence="1">The sequence shown here is derived from an EMBL/GenBank/DDBJ whole genome shotgun (WGS) entry which is preliminary data.</text>
</comment>
<accession>A0ACA9K3E6</accession>
<reference evidence="1" key="1">
    <citation type="submission" date="2021-06" db="EMBL/GenBank/DDBJ databases">
        <authorList>
            <person name="Kallberg Y."/>
            <person name="Tangrot J."/>
            <person name="Rosling A."/>
        </authorList>
    </citation>
    <scope>NUCLEOTIDE SEQUENCE</scope>
    <source>
        <strain evidence="1">IL203A</strain>
    </source>
</reference>
<organism evidence="1 2">
    <name type="scientific">Dentiscutata heterogama</name>
    <dbReference type="NCBI Taxonomy" id="1316150"/>
    <lineage>
        <taxon>Eukaryota</taxon>
        <taxon>Fungi</taxon>
        <taxon>Fungi incertae sedis</taxon>
        <taxon>Mucoromycota</taxon>
        <taxon>Glomeromycotina</taxon>
        <taxon>Glomeromycetes</taxon>
        <taxon>Diversisporales</taxon>
        <taxon>Gigasporaceae</taxon>
        <taxon>Dentiscutata</taxon>
    </lineage>
</organism>
<sequence length="288" mass="33460">MLEEYERDTNPAITITSNQFKVMPEWDQREVLNKLLLEANNTQNEEARRAIQDKYRDLLATQLKTKGQMIIDKNIEIQLSKNQLQIRTKPPSPRLELPKTGYKKEYQYSESPRLLPKSLTVSDKSSTNQTNDSDASEKKRWILSITERLRSGSSKQHIHSPKKPSSLRNSVDLTNTPDIVLLTPIPIQTNQQIQQPNRNSKRPIDRKPQQIQIQSTFKGQPYTVYLSPAWNQPLEIYTENQPQASVNTEISISRDESDNESLTKEQQEFLEKMDEKVQEHIKNNNLHI</sequence>
<name>A0ACA9K3E6_9GLOM</name>
<gene>
    <name evidence="1" type="ORF">DHETER_LOCUS774</name>
</gene>
<evidence type="ECO:0000313" key="1">
    <source>
        <dbReference type="EMBL" id="CAG8449740.1"/>
    </source>
</evidence>
<proteinExistence type="predicted"/>
<keyword evidence="2" id="KW-1185">Reference proteome</keyword>
<evidence type="ECO:0000313" key="2">
    <source>
        <dbReference type="Proteomes" id="UP000789702"/>
    </source>
</evidence>